<protein>
    <submittedName>
        <fullName evidence="1">Uncharacterized protein</fullName>
    </submittedName>
</protein>
<gene>
    <name evidence="1" type="ORF">S06H3_08138</name>
</gene>
<accession>X1LKJ3</accession>
<name>X1LKJ3_9ZZZZ</name>
<proteinExistence type="predicted"/>
<evidence type="ECO:0000313" key="1">
    <source>
        <dbReference type="EMBL" id="GAI06366.1"/>
    </source>
</evidence>
<comment type="caution">
    <text evidence="1">The sequence shown here is derived from an EMBL/GenBank/DDBJ whole genome shotgun (WGS) entry which is preliminary data.</text>
</comment>
<reference evidence="1" key="1">
    <citation type="journal article" date="2014" name="Front. Microbiol.">
        <title>High frequency of phylogenetically diverse reductive dehalogenase-homologous genes in deep subseafloor sedimentary metagenomes.</title>
        <authorList>
            <person name="Kawai M."/>
            <person name="Futagami T."/>
            <person name="Toyoda A."/>
            <person name="Takaki Y."/>
            <person name="Nishi S."/>
            <person name="Hori S."/>
            <person name="Arai W."/>
            <person name="Tsubouchi T."/>
            <person name="Morono Y."/>
            <person name="Uchiyama I."/>
            <person name="Ito T."/>
            <person name="Fujiyama A."/>
            <person name="Inagaki F."/>
            <person name="Takami H."/>
        </authorList>
    </citation>
    <scope>NUCLEOTIDE SEQUENCE</scope>
    <source>
        <strain evidence="1">Expedition CK06-06</strain>
    </source>
</reference>
<dbReference type="AlphaFoldDB" id="X1LKJ3"/>
<dbReference type="EMBL" id="BARV01003392">
    <property type="protein sequence ID" value="GAI06366.1"/>
    <property type="molecule type" value="Genomic_DNA"/>
</dbReference>
<sequence length="133" mass="14775">MLTIRRELKELSDLGEFGTEAIYRELVVRGVKKPPVVRTIGRILERRGALDGHKRVRRLPPPRGWHLPEVAERRVELDSFDVVEGLVIKGGIEVEVLNATSLHGGLVASFPMPSITAKVVVEALISHWSEVGL</sequence>
<organism evidence="1">
    <name type="scientific">marine sediment metagenome</name>
    <dbReference type="NCBI Taxonomy" id="412755"/>
    <lineage>
        <taxon>unclassified sequences</taxon>
        <taxon>metagenomes</taxon>
        <taxon>ecological metagenomes</taxon>
    </lineage>
</organism>
<feature type="non-terminal residue" evidence="1">
    <location>
        <position position="133"/>
    </location>
</feature>